<proteinExistence type="predicted"/>
<sequence length="123" mass="13404">MHVLVAHSKVEPTSNVDLTLKLAPPKDSNGGRLTQLNKGKAPMQSEDAPRFLPPVPSYISSISSFDLGGTANDELPSMFVTGCTNCLIYMTVFKTNLKCPFCKKHALVAGKFLGNPAKRIRRE</sequence>
<accession>A0A2K3LQ02</accession>
<evidence type="ECO:0000313" key="2">
    <source>
        <dbReference type="EMBL" id="PNX80610.1"/>
    </source>
</evidence>
<dbReference type="EMBL" id="ASHM01038290">
    <property type="protein sequence ID" value="PNX80610.1"/>
    <property type="molecule type" value="Genomic_DNA"/>
</dbReference>
<name>A0A2K3LQ02_TRIPR</name>
<reference evidence="2 3" key="1">
    <citation type="journal article" date="2014" name="Am. J. Bot.">
        <title>Genome assembly and annotation for red clover (Trifolium pratense; Fabaceae).</title>
        <authorList>
            <person name="Istvanek J."/>
            <person name="Jaros M."/>
            <person name="Krenek A."/>
            <person name="Repkova J."/>
        </authorList>
    </citation>
    <scope>NUCLEOTIDE SEQUENCE [LARGE SCALE GENOMIC DNA]</scope>
    <source>
        <strain evidence="3">cv. Tatra</strain>
        <tissue evidence="2">Young leaves</tissue>
    </source>
</reference>
<organism evidence="2 3">
    <name type="scientific">Trifolium pratense</name>
    <name type="common">Red clover</name>
    <dbReference type="NCBI Taxonomy" id="57577"/>
    <lineage>
        <taxon>Eukaryota</taxon>
        <taxon>Viridiplantae</taxon>
        <taxon>Streptophyta</taxon>
        <taxon>Embryophyta</taxon>
        <taxon>Tracheophyta</taxon>
        <taxon>Spermatophyta</taxon>
        <taxon>Magnoliopsida</taxon>
        <taxon>eudicotyledons</taxon>
        <taxon>Gunneridae</taxon>
        <taxon>Pentapetalae</taxon>
        <taxon>rosids</taxon>
        <taxon>fabids</taxon>
        <taxon>Fabales</taxon>
        <taxon>Fabaceae</taxon>
        <taxon>Papilionoideae</taxon>
        <taxon>50 kb inversion clade</taxon>
        <taxon>NPAAA clade</taxon>
        <taxon>Hologalegina</taxon>
        <taxon>IRL clade</taxon>
        <taxon>Trifolieae</taxon>
        <taxon>Trifolium</taxon>
    </lineage>
</organism>
<feature type="region of interest" description="Disordered" evidence="1">
    <location>
        <begin position="20"/>
        <end position="49"/>
    </location>
</feature>
<dbReference type="AlphaFoldDB" id="A0A2K3LQ02"/>
<evidence type="ECO:0000313" key="3">
    <source>
        <dbReference type="Proteomes" id="UP000236291"/>
    </source>
</evidence>
<protein>
    <submittedName>
        <fullName evidence="2">Uncharacterized protein</fullName>
    </submittedName>
</protein>
<comment type="caution">
    <text evidence="2">The sequence shown here is derived from an EMBL/GenBank/DDBJ whole genome shotgun (WGS) entry which is preliminary data.</text>
</comment>
<reference evidence="2 3" key="2">
    <citation type="journal article" date="2017" name="Front. Plant Sci.">
        <title>Gene Classification and Mining of Molecular Markers Useful in Red Clover (Trifolium pratense) Breeding.</title>
        <authorList>
            <person name="Istvanek J."/>
            <person name="Dluhosova J."/>
            <person name="Dluhos P."/>
            <person name="Patkova L."/>
            <person name="Nedelnik J."/>
            <person name="Repkova J."/>
        </authorList>
    </citation>
    <scope>NUCLEOTIDE SEQUENCE [LARGE SCALE GENOMIC DNA]</scope>
    <source>
        <strain evidence="3">cv. Tatra</strain>
        <tissue evidence="2">Young leaves</tissue>
    </source>
</reference>
<evidence type="ECO:0000256" key="1">
    <source>
        <dbReference type="SAM" id="MobiDB-lite"/>
    </source>
</evidence>
<gene>
    <name evidence="2" type="ORF">L195_g036616</name>
</gene>
<dbReference type="Proteomes" id="UP000236291">
    <property type="component" value="Unassembled WGS sequence"/>
</dbReference>